<name>A0A8C6WJR4_9GOBI</name>
<protein>
    <submittedName>
        <fullName evidence="1">Uncharacterized protein</fullName>
    </submittedName>
</protein>
<accession>A0A8C6WJR4</accession>
<dbReference type="AlphaFoldDB" id="A0A8C6WJR4"/>
<proteinExistence type="predicted"/>
<dbReference type="Proteomes" id="UP000694523">
    <property type="component" value="Unplaced"/>
</dbReference>
<organism evidence="1 2">
    <name type="scientific">Neogobius melanostomus</name>
    <name type="common">round goby</name>
    <dbReference type="NCBI Taxonomy" id="47308"/>
    <lineage>
        <taxon>Eukaryota</taxon>
        <taxon>Metazoa</taxon>
        <taxon>Chordata</taxon>
        <taxon>Craniata</taxon>
        <taxon>Vertebrata</taxon>
        <taxon>Euteleostomi</taxon>
        <taxon>Actinopterygii</taxon>
        <taxon>Neopterygii</taxon>
        <taxon>Teleostei</taxon>
        <taxon>Neoteleostei</taxon>
        <taxon>Acanthomorphata</taxon>
        <taxon>Gobiaria</taxon>
        <taxon>Gobiiformes</taxon>
        <taxon>Gobioidei</taxon>
        <taxon>Gobiidae</taxon>
        <taxon>Benthophilinae</taxon>
        <taxon>Neogobiini</taxon>
        <taxon>Neogobius</taxon>
    </lineage>
</organism>
<evidence type="ECO:0000313" key="2">
    <source>
        <dbReference type="Proteomes" id="UP000694523"/>
    </source>
</evidence>
<reference evidence="1" key="1">
    <citation type="submission" date="2025-08" db="UniProtKB">
        <authorList>
            <consortium name="Ensembl"/>
        </authorList>
    </citation>
    <scope>IDENTIFICATION</scope>
</reference>
<keyword evidence="2" id="KW-1185">Reference proteome</keyword>
<reference evidence="1" key="2">
    <citation type="submission" date="2025-09" db="UniProtKB">
        <authorList>
            <consortium name="Ensembl"/>
        </authorList>
    </citation>
    <scope>IDENTIFICATION</scope>
</reference>
<dbReference type="Ensembl" id="ENSNMLT00000014033.1">
    <property type="protein sequence ID" value="ENSNMLP00000012422.1"/>
    <property type="gene ID" value="ENSNMLG00000008442.1"/>
</dbReference>
<sequence length="84" mass="9079">MDTTSPLKSYSSVMESCTGLQFGMCLLNIVPGTIVLSDHLHILGFSLLGYNLAAVEAGCRSNEASQRWILLRKAQKCPSSLCSN</sequence>
<evidence type="ECO:0000313" key="1">
    <source>
        <dbReference type="Ensembl" id="ENSNMLP00000012422.1"/>
    </source>
</evidence>